<evidence type="ECO:0000313" key="2">
    <source>
        <dbReference type="Proteomes" id="UP000000393"/>
    </source>
</evidence>
<proteinExistence type="predicted"/>
<evidence type="ECO:0000313" key="1">
    <source>
        <dbReference type="EMBL" id="ADJ29761.1"/>
    </source>
</evidence>
<dbReference type="STRING" id="105559.Nwat_3039"/>
<gene>
    <name evidence="1" type="ordered locus">Nwat_3039</name>
</gene>
<dbReference type="KEGG" id="nwa:Nwat_3039"/>
<sequence length="217" mass="25584">MNLNALQAQLEYIYDIRTYHRVEDFLVTDPALVRKLTEEAAGKEQAMEMLLIRQGGDNLDLALYLNQELLDQLVCDNPTELLHDGNLAEFWFVLEGVSHFLYLAWNVGYERTVTQLELELQAEIDKFVLTAALVYRQRGIADMRLLRRMLFEETRLRDGLDTIQQQRYQAANRLAARYCGSLEEKYSLIPRNSYLVNELRRFYRMPQSHKIRHIRVV</sequence>
<protein>
    <submittedName>
        <fullName evidence="1">Uncharacterized protein</fullName>
    </submittedName>
</protein>
<organism evidence="1 2">
    <name type="scientific">Nitrosococcus watsoni (strain C-113)</name>
    <dbReference type="NCBI Taxonomy" id="105559"/>
    <lineage>
        <taxon>Bacteria</taxon>
        <taxon>Pseudomonadati</taxon>
        <taxon>Pseudomonadota</taxon>
        <taxon>Gammaproteobacteria</taxon>
        <taxon>Chromatiales</taxon>
        <taxon>Chromatiaceae</taxon>
        <taxon>Nitrosococcus</taxon>
    </lineage>
</organism>
<dbReference type="EMBL" id="CP002086">
    <property type="protein sequence ID" value="ADJ29761.1"/>
    <property type="molecule type" value="Genomic_DNA"/>
</dbReference>
<dbReference type="AlphaFoldDB" id="D8KC90"/>
<dbReference type="eggNOG" id="ENOG5033HQ0">
    <property type="taxonomic scope" value="Bacteria"/>
</dbReference>
<accession>D8KC90</accession>
<reference evidence="1 2" key="1">
    <citation type="submission" date="2010-06" db="EMBL/GenBank/DDBJ databases">
        <title>Complete sequence of chromosome of Nitrosococcus watsoni C-113.</title>
        <authorList>
            <consortium name="US DOE Joint Genome Institute"/>
            <person name="Lucas S."/>
            <person name="Copeland A."/>
            <person name="Lapidus A."/>
            <person name="Cheng J.-F."/>
            <person name="Bruce D."/>
            <person name="Goodwin L."/>
            <person name="Pitluck S."/>
            <person name="Malfatti S.A."/>
            <person name="Chain P.S.G."/>
            <person name="Land M."/>
            <person name="Hauser L."/>
            <person name="Kyrpides N."/>
            <person name="Ivanova N."/>
            <person name="Cambell M.A."/>
            <person name="Heidelberg J.F."/>
            <person name="Klotz M.G."/>
            <person name="Woyke T."/>
        </authorList>
    </citation>
    <scope>NUCLEOTIDE SEQUENCE [LARGE SCALE GENOMIC DNA]</scope>
    <source>
        <strain evidence="1 2">C-113</strain>
    </source>
</reference>
<name>D8KC90_NITWC</name>
<dbReference type="HOGENOM" id="CLU_1249944_0_0_6"/>
<dbReference type="Proteomes" id="UP000000393">
    <property type="component" value="Chromosome"/>
</dbReference>
<dbReference type="OrthoDB" id="5763356at2"/>
<keyword evidence="2" id="KW-1185">Reference proteome</keyword>
<dbReference type="RefSeq" id="WP_013221822.1">
    <property type="nucleotide sequence ID" value="NC_014315.1"/>
</dbReference>